<comment type="similarity">
    <text evidence="1">Belongs to the ABC transporter superfamily.</text>
</comment>
<evidence type="ECO:0000313" key="4">
    <source>
        <dbReference type="EMBL" id="MYL33279.1"/>
    </source>
</evidence>
<dbReference type="SUPFAM" id="SSF52540">
    <property type="entry name" value="P-loop containing nucleoside triphosphate hydrolases"/>
    <property type="match status" value="1"/>
</dbReference>
<dbReference type="PANTHER" id="PTHR43335">
    <property type="entry name" value="ABC TRANSPORTER, ATP-BINDING PROTEIN"/>
    <property type="match status" value="1"/>
</dbReference>
<accession>A0A6I5A3E7</accession>
<organism evidence="4 5">
    <name type="scientific">Pontibacillus yanchengensis</name>
    <dbReference type="NCBI Taxonomy" id="462910"/>
    <lineage>
        <taxon>Bacteria</taxon>
        <taxon>Bacillati</taxon>
        <taxon>Bacillota</taxon>
        <taxon>Bacilli</taxon>
        <taxon>Bacillales</taxon>
        <taxon>Bacillaceae</taxon>
        <taxon>Pontibacillus</taxon>
    </lineage>
</organism>
<dbReference type="EMBL" id="WMEQ01000003">
    <property type="protein sequence ID" value="MYL33279.1"/>
    <property type="molecule type" value="Genomic_DNA"/>
</dbReference>
<dbReference type="InterPro" id="IPR003439">
    <property type="entry name" value="ABC_transporter-like_ATP-bd"/>
</dbReference>
<dbReference type="Gene3D" id="3.40.50.300">
    <property type="entry name" value="P-loop containing nucleotide triphosphate hydrolases"/>
    <property type="match status" value="1"/>
</dbReference>
<evidence type="ECO:0000313" key="5">
    <source>
        <dbReference type="Proteomes" id="UP000468638"/>
    </source>
</evidence>
<feature type="domain" description="ABC transporter" evidence="3">
    <location>
        <begin position="20"/>
        <end position="65"/>
    </location>
</feature>
<gene>
    <name evidence="4" type="ORF">GLW05_06655</name>
</gene>
<reference evidence="4 5" key="1">
    <citation type="submission" date="2019-11" db="EMBL/GenBank/DDBJ databases">
        <title>Genome sequences of 17 halophilic strains isolated from different environments.</title>
        <authorList>
            <person name="Furrow R.E."/>
        </authorList>
    </citation>
    <scope>NUCLEOTIDE SEQUENCE [LARGE SCALE GENOMIC DNA]</scope>
    <source>
        <strain evidence="4 5">22514_16_FS</strain>
    </source>
</reference>
<dbReference type="AlphaFoldDB" id="A0A6I5A3E7"/>
<evidence type="ECO:0000256" key="2">
    <source>
        <dbReference type="ARBA" id="ARBA00022448"/>
    </source>
</evidence>
<evidence type="ECO:0000256" key="1">
    <source>
        <dbReference type="ARBA" id="ARBA00005417"/>
    </source>
</evidence>
<keyword evidence="4" id="KW-0067">ATP-binding</keyword>
<comment type="caution">
    <text evidence="4">The sequence shown here is derived from an EMBL/GenBank/DDBJ whole genome shotgun (WGS) entry which is preliminary data.</text>
</comment>
<dbReference type="GO" id="GO:0005524">
    <property type="term" value="F:ATP binding"/>
    <property type="evidence" value="ECO:0007669"/>
    <property type="project" value="UniProtKB-KW"/>
</dbReference>
<keyword evidence="2" id="KW-0813">Transport</keyword>
<sequence length="70" mass="7662">MPLFLEIKDLQKTLHKHQAVKNVHLSIDDGEVLGLLGPNGAGESITISTLLPPNEGDILFKEISVVEYPK</sequence>
<evidence type="ECO:0000259" key="3">
    <source>
        <dbReference type="Pfam" id="PF00005"/>
    </source>
</evidence>
<name>A0A6I5A3E7_9BACI</name>
<dbReference type="Proteomes" id="UP000468638">
    <property type="component" value="Unassembled WGS sequence"/>
</dbReference>
<keyword evidence="4" id="KW-0547">Nucleotide-binding</keyword>
<dbReference type="Pfam" id="PF00005">
    <property type="entry name" value="ABC_tran"/>
    <property type="match status" value="1"/>
</dbReference>
<dbReference type="InterPro" id="IPR027417">
    <property type="entry name" value="P-loop_NTPase"/>
</dbReference>
<dbReference type="GO" id="GO:0016887">
    <property type="term" value="F:ATP hydrolysis activity"/>
    <property type="evidence" value="ECO:0007669"/>
    <property type="project" value="InterPro"/>
</dbReference>
<protein>
    <submittedName>
        <fullName evidence="4">ATP-binding cassette domain-containing protein</fullName>
    </submittedName>
</protein>
<proteinExistence type="inferred from homology"/>